<accession>V9W0P7</accession>
<gene>
    <name evidence="1" type="ORF">METH_16830</name>
</gene>
<organism evidence="1 2">
    <name type="scientific">Leisingera methylohalidivorans DSM 14336</name>
    <dbReference type="NCBI Taxonomy" id="999552"/>
    <lineage>
        <taxon>Bacteria</taxon>
        <taxon>Pseudomonadati</taxon>
        <taxon>Pseudomonadota</taxon>
        <taxon>Alphaproteobacteria</taxon>
        <taxon>Rhodobacterales</taxon>
        <taxon>Roseobacteraceae</taxon>
        <taxon>Leisingera</taxon>
    </lineage>
</organism>
<evidence type="ECO:0000313" key="1">
    <source>
        <dbReference type="EMBL" id="AHD03210.1"/>
    </source>
</evidence>
<dbReference type="EMBL" id="CP006773">
    <property type="protein sequence ID" value="AHD03210.1"/>
    <property type="molecule type" value="Genomic_DNA"/>
</dbReference>
<dbReference type="AlphaFoldDB" id="V9W0P7"/>
<proteinExistence type="predicted"/>
<protein>
    <submittedName>
        <fullName evidence="1">Uncharacterized protein</fullName>
    </submittedName>
</protein>
<name>V9W0P7_9RHOB</name>
<evidence type="ECO:0000313" key="2">
    <source>
        <dbReference type="Proteomes" id="UP000018780"/>
    </source>
</evidence>
<dbReference type="RefSeq" id="WP_024091545.1">
    <property type="nucleotide sequence ID" value="NC_023135.1"/>
</dbReference>
<sequence length="46" mass="5287">MLTSMLRLVEIREDRIAAAIQQDERAIFPAVHQADHGDRVWLGVEE</sequence>
<dbReference type="Proteomes" id="UP000018780">
    <property type="component" value="Chromosome"/>
</dbReference>
<dbReference type="HOGENOM" id="CLU_3185341_0_0_5"/>
<dbReference type="KEGG" id="lmd:METH_16830"/>
<reference evidence="1 2" key="1">
    <citation type="submission" date="2013-09" db="EMBL/GenBank/DDBJ databases">
        <authorList>
            <consortium name="DOE Joint Genome Institute"/>
            <person name="Klenk H.-P."/>
            <person name="Huntemann M."/>
            <person name="Han J."/>
            <person name="Chen A."/>
            <person name="Kyrpides N."/>
            <person name="Mavromatis K."/>
            <person name="Markowitz V."/>
            <person name="Palaniappan K."/>
            <person name="Ivanova N."/>
            <person name="Schaumberg A."/>
            <person name="Pati A."/>
            <person name="Liolios K."/>
            <person name="Nordberg H.P."/>
            <person name="Cantor M.N."/>
            <person name="Hua S.X."/>
            <person name="Woyke T."/>
        </authorList>
    </citation>
    <scope>NUCLEOTIDE SEQUENCE [LARGE SCALE GENOMIC DNA]</scope>
    <source>
        <strain evidence="1 2">DSM 14336</strain>
    </source>
</reference>
<keyword evidence="2" id="KW-1185">Reference proteome</keyword>